<dbReference type="Gene3D" id="3.40.50.150">
    <property type="entry name" value="Vaccinia Virus protein VP39"/>
    <property type="match status" value="1"/>
</dbReference>
<dbReference type="Pfam" id="PF01564">
    <property type="entry name" value="Spermine_synth"/>
    <property type="match status" value="1"/>
</dbReference>
<sequence length="214" mass="23191">MADGVCGVIALRSADEHYEVIADGMFLMDTRDGESERLMVTSVADEIGARPAGGARILIGGLGVGCSLRAALDHPAVGEVVVVEREKAVVAWNTTGPLRQVHGDALADERVRVVEADLLEWLGRTDERFDALCLDIDNGPTWTVSASNAELYTSDGVELMWSRLRAGGLLSVWGAQDDATFTARLRAQFTEVRTETVAVRRGEPDVVWVARRGR</sequence>
<reference evidence="2 3" key="1">
    <citation type="submission" date="2017-06" db="EMBL/GenBank/DDBJ databases">
        <authorList>
            <person name="Kim H.J."/>
            <person name="Triplett B.A."/>
        </authorList>
    </citation>
    <scope>NUCLEOTIDE SEQUENCE [LARGE SCALE GENOMIC DNA]</scope>
    <source>
        <strain evidence="2 3">DSM 45207</strain>
    </source>
</reference>
<proteinExistence type="predicted"/>
<evidence type="ECO:0000313" key="2">
    <source>
        <dbReference type="EMBL" id="SNR37718.1"/>
    </source>
</evidence>
<keyword evidence="1" id="KW-0620">Polyamine biosynthesis</keyword>
<evidence type="ECO:0000256" key="1">
    <source>
        <dbReference type="ARBA" id="ARBA00023115"/>
    </source>
</evidence>
<dbReference type="SUPFAM" id="SSF53335">
    <property type="entry name" value="S-adenosyl-L-methionine-dependent methyltransferases"/>
    <property type="match status" value="1"/>
</dbReference>
<dbReference type="PANTHER" id="PTHR43317">
    <property type="entry name" value="THERMOSPERMINE SYNTHASE ACAULIS5"/>
    <property type="match status" value="1"/>
</dbReference>
<dbReference type="Proteomes" id="UP000198348">
    <property type="component" value="Unassembled WGS sequence"/>
</dbReference>
<dbReference type="EMBL" id="FZNW01000004">
    <property type="protein sequence ID" value="SNR37718.1"/>
    <property type="molecule type" value="Genomic_DNA"/>
</dbReference>
<keyword evidence="3" id="KW-1185">Reference proteome</keyword>
<name>A0A238VTZ7_9PSEU</name>
<accession>A0A238VTZ7</accession>
<dbReference type="PANTHER" id="PTHR43317:SF3">
    <property type="entry name" value="BLR2883 PROTEIN"/>
    <property type="match status" value="1"/>
</dbReference>
<evidence type="ECO:0000313" key="3">
    <source>
        <dbReference type="Proteomes" id="UP000198348"/>
    </source>
</evidence>
<dbReference type="InterPro" id="IPR029063">
    <property type="entry name" value="SAM-dependent_MTases_sf"/>
</dbReference>
<protein>
    <submittedName>
        <fullName evidence="2">Spermine/spermidine synthase</fullName>
    </submittedName>
</protein>
<gene>
    <name evidence="2" type="ORF">SAMN06265360_10462</name>
</gene>
<dbReference type="AlphaFoldDB" id="A0A238VTZ7"/>
<dbReference type="GO" id="GO:0006596">
    <property type="term" value="P:polyamine biosynthetic process"/>
    <property type="evidence" value="ECO:0007669"/>
    <property type="project" value="UniProtKB-KW"/>
</dbReference>
<organism evidence="2 3">
    <name type="scientific">Haloechinothrix alba</name>
    <dbReference type="NCBI Taxonomy" id="664784"/>
    <lineage>
        <taxon>Bacteria</taxon>
        <taxon>Bacillati</taxon>
        <taxon>Actinomycetota</taxon>
        <taxon>Actinomycetes</taxon>
        <taxon>Pseudonocardiales</taxon>
        <taxon>Pseudonocardiaceae</taxon>
        <taxon>Haloechinothrix</taxon>
    </lineage>
</organism>